<proteinExistence type="predicted"/>
<comment type="caution">
    <text evidence="3">The sequence shown here is derived from an EMBL/GenBank/DDBJ whole genome shotgun (WGS) entry which is preliminary data.</text>
</comment>
<name>A0AAV0VLJ0_9HEMI</name>
<reference evidence="3 4" key="1">
    <citation type="submission" date="2023-01" db="EMBL/GenBank/DDBJ databases">
        <authorList>
            <person name="Whitehead M."/>
        </authorList>
    </citation>
    <scope>NUCLEOTIDE SEQUENCE [LARGE SCALE GENOMIC DNA]</scope>
</reference>
<keyword evidence="4" id="KW-1185">Reference proteome</keyword>
<dbReference type="InterPro" id="IPR032071">
    <property type="entry name" value="DUF4806"/>
</dbReference>
<feature type="domain" description="DUF4806" evidence="2">
    <location>
        <begin position="399"/>
        <end position="473"/>
    </location>
</feature>
<evidence type="ECO:0000256" key="1">
    <source>
        <dbReference type="SAM" id="MobiDB-lite"/>
    </source>
</evidence>
<dbReference type="Proteomes" id="UP001160148">
    <property type="component" value="Unassembled WGS sequence"/>
</dbReference>
<feature type="region of interest" description="Disordered" evidence="1">
    <location>
        <begin position="66"/>
        <end position="92"/>
    </location>
</feature>
<evidence type="ECO:0000313" key="4">
    <source>
        <dbReference type="Proteomes" id="UP001160148"/>
    </source>
</evidence>
<sequence>MENYWIVVYFTDENSVEAVPNIWLNKKQDTCAWPAKTKNVKKFIEFQQKPNKKDFTYHPARKLGKKSYTSLAETRSKLPKATRMSDFSSTDDEDRKIKKKSLSISPDMFKTKKDHLANTCPEPKKYCDFIKEDCVATTSSLVNKKRIYDNLLVPSDSSNADDSDTDPKKSTGYSKVLCSPTANWTVDNIDKNIIYEKDKNGDTLRVKRVLFHENNIPKKSKIFQNESNTSTQNNFNFESMKSDNPGNDHNTISISPTPSPKKSTGYSKVLCSPTANWTVDNIDKNIIYENDKNGDTLRVKRVLFHENNIPKKSKIFQNESNTSTQNNFNFESIKSDNPDYEKYIFTTVTHMKYDINKMMSVINVMHTNIESLMDSLTDKSVANCALSRDNHQDVDLHSIFPINTDEQLISIESKIIQDTQFRNILVSKLSLIAVASDLGHSLRRIVAKMFDDEFLVNYSLIGFKKKKPFTKLMLYRVVIDSLRMHVKYKMATDREIELPLGVWLAHAPFRLLKKLK</sequence>
<feature type="region of interest" description="Disordered" evidence="1">
    <location>
        <begin position="241"/>
        <end position="266"/>
    </location>
</feature>
<accession>A0AAV0VLJ0</accession>
<evidence type="ECO:0000259" key="2">
    <source>
        <dbReference type="Pfam" id="PF16064"/>
    </source>
</evidence>
<feature type="region of interest" description="Disordered" evidence="1">
    <location>
        <begin position="153"/>
        <end position="172"/>
    </location>
</feature>
<dbReference type="AlphaFoldDB" id="A0AAV0VLJ0"/>
<dbReference type="EMBL" id="CARXXK010000001">
    <property type="protein sequence ID" value="CAI6344092.1"/>
    <property type="molecule type" value="Genomic_DNA"/>
</dbReference>
<organism evidence="3 4">
    <name type="scientific">Macrosiphum euphorbiae</name>
    <name type="common">potato aphid</name>
    <dbReference type="NCBI Taxonomy" id="13131"/>
    <lineage>
        <taxon>Eukaryota</taxon>
        <taxon>Metazoa</taxon>
        <taxon>Ecdysozoa</taxon>
        <taxon>Arthropoda</taxon>
        <taxon>Hexapoda</taxon>
        <taxon>Insecta</taxon>
        <taxon>Pterygota</taxon>
        <taxon>Neoptera</taxon>
        <taxon>Paraneoptera</taxon>
        <taxon>Hemiptera</taxon>
        <taxon>Sternorrhyncha</taxon>
        <taxon>Aphidomorpha</taxon>
        <taxon>Aphidoidea</taxon>
        <taxon>Aphididae</taxon>
        <taxon>Macrosiphini</taxon>
        <taxon>Macrosiphum</taxon>
    </lineage>
</organism>
<feature type="compositionally biased region" description="Low complexity" evidence="1">
    <location>
        <begin position="251"/>
        <end position="264"/>
    </location>
</feature>
<dbReference type="Pfam" id="PF16064">
    <property type="entry name" value="DUF4806"/>
    <property type="match status" value="1"/>
</dbReference>
<evidence type="ECO:0000313" key="3">
    <source>
        <dbReference type="EMBL" id="CAI6344092.1"/>
    </source>
</evidence>
<feature type="compositionally biased region" description="Polar residues" evidence="1">
    <location>
        <begin position="241"/>
        <end position="250"/>
    </location>
</feature>
<gene>
    <name evidence="3" type="ORF">MEUPH1_LOCUS1267</name>
</gene>
<protein>
    <recommendedName>
        <fullName evidence="2">DUF4806 domain-containing protein</fullName>
    </recommendedName>
</protein>